<accession>A0A0K2U661</accession>
<reference evidence="1" key="1">
    <citation type="submission" date="2014-05" db="EMBL/GenBank/DDBJ databases">
        <authorList>
            <person name="Chronopoulou M."/>
        </authorList>
    </citation>
    <scope>NUCLEOTIDE SEQUENCE</scope>
    <source>
        <tissue evidence="1">Whole organism</tissue>
    </source>
</reference>
<dbReference type="AlphaFoldDB" id="A0A0K2U661"/>
<protein>
    <submittedName>
        <fullName evidence="1">Uncharacterized protein</fullName>
    </submittedName>
</protein>
<dbReference type="EMBL" id="HACA01015845">
    <property type="protein sequence ID" value="CDW33206.1"/>
    <property type="molecule type" value="Transcribed_RNA"/>
</dbReference>
<sequence length="53" mass="6245">MSYLLLSVRFLSITLRRKIRAGRFGPLPSINSLTTHYTYILFLHSLRAFFDLK</sequence>
<evidence type="ECO:0000313" key="1">
    <source>
        <dbReference type="EMBL" id="CDW33206.1"/>
    </source>
</evidence>
<proteinExistence type="predicted"/>
<organism evidence="1">
    <name type="scientific">Lepeophtheirus salmonis</name>
    <name type="common">Salmon louse</name>
    <name type="synonym">Caligus salmonis</name>
    <dbReference type="NCBI Taxonomy" id="72036"/>
    <lineage>
        <taxon>Eukaryota</taxon>
        <taxon>Metazoa</taxon>
        <taxon>Ecdysozoa</taxon>
        <taxon>Arthropoda</taxon>
        <taxon>Crustacea</taxon>
        <taxon>Multicrustacea</taxon>
        <taxon>Hexanauplia</taxon>
        <taxon>Copepoda</taxon>
        <taxon>Siphonostomatoida</taxon>
        <taxon>Caligidae</taxon>
        <taxon>Lepeophtheirus</taxon>
    </lineage>
</organism>
<name>A0A0K2U661_LEPSM</name>